<dbReference type="InterPro" id="IPR045263">
    <property type="entry name" value="GLUT"/>
</dbReference>
<evidence type="ECO:0000313" key="9">
    <source>
        <dbReference type="Proteomes" id="UP001159641"/>
    </source>
</evidence>
<keyword evidence="9" id="KW-1185">Reference proteome</keyword>
<evidence type="ECO:0000256" key="1">
    <source>
        <dbReference type="ARBA" id="ARBA00004651"/>
    </source>
</evidence>
<feature type="transmembrane region" description="Helical" evidence="7">
    <location>
        <begin position="158"/>
        <end position="183"/>
    </location>
</feature>
<keyword evidence="6 7" id="KW-0472">Membrane</keyword>
<evidence type="ECO:0000256" key="3">
    <source>
        <dbReference type="ARBA" id="ARBA00022597"/>
    </source>
</evidence>
<dbReference type="PANTHER" id="PTHR23503:SF30">
    <property type="entry name" value="SOLUTE CARRIER FAMILY 2, FACILITATED GLUCOSE TRANSPORTER MEMBER 7"/>
    <property type="match status" value="1"/>
</dbReference>
<dbReference type="InterPro" id="IPR036259">
    <property type="entry name" value="MFS_trans_sf"/>
</dbReference>
<dbReference type="Gene3D" id="1.20.1250.20">
    <property type="entry name" value="MFS general substrate transporter like domains"/>
    <property type="match status" value="1"/>
</dbReference>
<dbReference type="EMBL" id="JAIQCJ010002152">
    <property type="protein sequence ID" value="KAJ8780702.1"/>
    <property type="molecule type" value="Genomic_DNA"/>
</dbReference>
<dbReference type="GO" id="GO:0005886">
    <property type="term" value="C:plasma membrane"/>
    <property type="evidence" value="ECO:0007669"/>
    <property type="project" value="UniProtKB-SubCell"/>
</dbReference>
<evidence type="ECO:0000256" key="7">
    <source>
        <dbReference type="SAM" id="Phobius"/>
    </source>
</evidence>
<dbReference type="GO" id="GO:0070837">
    <property type="term" value="P:dehydroascorbic acid transport"/>
    <property type="evidence" value="ECO:0007669"/>
    <property type="project" value="TreeGrafter"/>
</dbReference>
<gene>
    <name evidence="8" type="ORF">J1605_000745</name>
</gene>
<sequence>MIATEKTALLTVPKGERCTQGHMEKHLGAGGGQQYVGKSLCGFRGKEQARQGAVERLGRRRLLLVGYGIRVSALRFQVGPRSPARKGREPWRPTQVLRNPGVAPSCGRKSTVPELSYLDIIYDFAYIAGHSIGPSEHLHAPLSPRAWSRALRGEDGDLPAVLAVDGAVLGLTSVIVGFVFPSVQEVSGAYSFIIFARICLLTAVYIYVVIPETKGRTFMEIKRIFAQRNRVEFLEKKEEITDAGPHIPSLPARETSF</sequence>
<dbReference type="Proteomes" id="UP001159641">
    <property type="component" value="Unassembled WGS sequence"/>
</dbReference>
<dbReference type="AlphaFoldDB" id="A0AB34GNF0"/>
<keyword evidence="5 7" id="KW-1133">Transmembrane helix</keyword>
<keyword evidence="4 7" id="KW-0812">Transmembrane</keyword>
<dbReference type="InterPro" id="IPR005828">
    <property type="entry name" value="MFS_sugar_transport-like"/>
</dbReference>
<dbReference type="GO" id="GO:0055056">
    <property type="term" value="F:D-glucose transmembrane transporter activity"/>
    <property type="evidence" value="ECO:0007669"/>
    <property type="project" value="TreeGrafter"/>
</dbReference>
<proteinExistence type="predicted"/>
<evidence type="ECO:0000256" key="4">
    <source>
        <dbReference type="ARBA" id="ARBA00022692"/>
    </source>
</evidence>
<dbReference type="PANTHER" id="PTHR23503">
    <property type="entry name" value="SOLUTE CARRIER FAMILY 2"/>
    <property type="match status" value="1"/>
</dbReference>
<reference evidence="8 9" key="1">
    <citation type="submission" date="2022-11" db="EMBL/GenBank/DDBJ databases">
        <title>Whole genome sequence of Eschrichtius robustus ER-17-0199.</title>
        <authorList>
            <person name="Bruniche-Olsen A."/>
            <person name="Black A.N."/>
            <person name="Fields C.J."/>
            <person name="Walden K."/>
            <person name="Dewoody J.A."/>
        </authorList>
    </citation>
    <scope>NUCLEOTIDE SEQUENCE [LARGE SCALE GENOMIC DNA]</scope>
    <source>
        <strain evidence="8">ER-17-0199</strain>
        <tissue evidence="8">Blubber</tissue>
    </source>
</reference>
<evidence type="ECO:0000256" key="5">
    <source>
        <dbReference type="ARBA" id="ARBA00022989"/>
    </source>
</evidence>
<organism evidence="8 9">
    <name type="scientific">Eschrichtius robustus</name>
    <name type="common">California gray whale</name>
    <name type="synonym">Eschrichtius gibbosus</name>
    <dbReference type="NCBI Taxonomy" id="9764"/>
    <lineage>
        <taxon>Eukaryota</taxon>
        <taxon>Metazoa</taxon>
        <taxon>Chordata</taxon>
        <taxon>Craniata</taxon>
        <taxon>Vertebrata</taxon>
        <taxon>Euteleostomi</taxon>
        <taxon>Mammalia</taxon>
        <taxon>Eutheria</taxon>
        <taxon>Laurasiatheria</taxon>
        <taxon>Artiodactyla</taxon>
        <taxon>Whippomorpha</taxon>
        <taxon>Cetacea</taxon>
        <taxon>Mysticeti</taxon>
        <taxon>Eschrichtiidae</taxon>
        <taxon>Eschrichtius</taxon>
    </lineage>
</organism>
<dbReference type="Pfam" id="PF00083">
    <property type="entry name" value="Sugar_tr"/>
    <property type="match status" value="1"/>
</dbReference>
<keyword evidence="3" id="KW-0813">Transport</keyword>
<comment type="subcellular location">
    <subcellularLocation>
        <location evidence="1">Cell membrane</location>
        <topology evidence="1">Multi-pass membrane protein</topology>
    </subcellularLocation>
</comment>
<keyword evidence="2" id="KW-1003">Cell membrane</keyword>
<comment type="caution">
    <text evidence="8">The sequence shown here is derived from an EMBL/GenBank/DDBJ whole genome shotgun (WGS) entry which is preliminary data.</text>
</comment>
<evidence type="ECO:0000313" key="8">
    <source>
        <dbReference type="EMBL" id="KAJ8780702.1"/>
    </source>
</evidence>
<name>A0AB34GNF0_ESCRO</name>
<keyword evidence="3" id="KW-0762">Sugar transport</keyword>
<evidence type="ECO:0000256" key="2">
    <source>
        <dbReference type="ARBA" id="ARBA00022475"/>
    </source>
</evidence>
<protein>
    <submittedName>
        <fullName evidence="8">Uncharacterized protein</fullName>
    </submittedName>
</protein>
<accession>A0AB34GNF0</accession>
<evidence type="ECO:0000256" key="6">
    <source>
        <dbReference type="ARBA" id="ARBA00023136"/>
    </source>
</evidence>
<feature type="transmembrane region" description="Helical" evidence="7">
    <location>
        <begin position="189"/>
        <end position="210"/>
    </location>
</feature>
<dbReference type="GO" id="GO:0046323">
    <property type="term" value="P:D-glucose import"/>
    <property type="evidence" value="ECO:0007669"/>
    <property type="project" value="TreeGrafter"/>
</dbReference>